<comment type="similarity">
    <text evidence="12">Belongs to the cytochrome b561 family.</text>
</comment>
<evidence type="ECO:0000256" key="1">
    <source>
        <dbReference type="ARBA" id="ARBA00001970"/>
    </source>
</evidence>
<keyword evidence="16" id="KW-1185">Reference proteome</keyword>
<keyword evidence="3" id="KW-0813">Transport</keyword>
<feature type="transmembrane region" description="Helical" evidence="13">
    <location>
        <begin position="50"/>
        <end position="71"/>
    </location>
</feature>
<keyword evidence="7" id="KW-0479">Metal-binding</keyword>
<evidence type="ECO:0000256" key="11">
    <source>
        <dbReference type="ARBA" id="ARBA00023136"/>
    </source>
</evidence>
<keyword evidence="5" id="KW-0349">Heme</keyword>
<dbReference type="InterPro" id="IPR011577">
    <property type="entry name" value="Cyt_b561_bac/Ni-Hgenase"/>
</dbReference>
<reference evidence="16" key="1">
    <citation type="journal article" date="2019" name="Int. J. Syst. Evol. Microbiol.">
        <title>The Global Catalogue of Microorganisms (GCM) 10K type strain sequencing project: providing services to taxonomists for standard genome sequencing and annotation.</title>
        <authorList>
            <consortium name="The Broad Institute Genomics Platform"/>
            <consortium name="The Broad Institute Genome Sequencing Center for Infectious Disease"/>
            <person name="Wu L."/>
            <person name="Ma J."/>
        </authorList>
    </citation>
    <scope>NUCLEOTIDE SEQUENCE [LARGE SCALE GENOMIC DNA]</scope>
    <source>
        <strain evidence="16">KCTC 52141</strain>
    </source>
</reference>
<keyword evidence="4" id="KW-1003">Cell membrane</keyword>
<dbReference type="Gene3D" id="1.20.950.20">
    <property type="entry name" value="Transmembrane di-heme cytochromes, Chain C"/>
    <property type="match status" value="1"/>
</dbReference>
<evidence type="ECO:0000256" key="10">
    <source>
        <dbReference type="ARBA" id="ARBA00023004"/>
    </source>
</evidence>
<proteinExistence type="inferred from homology"/>
<sequence length="187" mass="20997">MLKDNRSGFGLISIAIHWVSAIAIVFMFGLGIYMVDLSYYDPWYHKGPALHVSIGLLLLLLTLCRLAWRLFNPKPKAVAGTTKWQHLAAEAMKIALYALLLTLLITGYLINSAEGKGPQLFNWVSFPVFVQIDPAQVDLAGFIHRIFAWLIVILAGIHGLAALAHHFLFRDRTLMRMLKPVKSETTQ</sequence>
<keyword evidence="10" id="KW-0408">Iron</keyword>
<evidence type="ECO:0000256" key="13">
    <source>
        <dbReference type="SAM" id="Phobius"/>
    </source>
</evidence>
<evidence type="ECO:0000256" key="4">
    <source>
        <dbReference type="ARBA" id="ARBA00022475"/>
    </source>
</evidence>
<dbReference type="InterPro" id="IPR052168">
    <property type="entry name" value="Cytochrome_b561_oxidase"/>
</dbReference>
<accession>A0ABV7HP16</accession>
<evidence type="ECO:0000256" key="2">
    <source>
        <dbReference type="ARBA" id="ARBA00004651"/>
    </source>
</evidence>
<evidence type="ECO:0000256" key="8">
    <source>
        <dbReference type="ARBA" id="ARBA00022982"/>
    </source>
</evidence>
<evidence type="ECO:0000256" key="9">
    <source>
        <dbReference type="ARBA" id="ARBA00022989"/>
    </source>
</evidence>
<evidence type="ECO:0000256" key="6">
    <source>
        <dbReference type="ARBA" id="ARBA00022692"/>
    </source>
</evidence>
<dbReference type="Proteomes" id="UP001595548">
    <property type="component" value="Unassembled WGS sequence"/>
</dbReference>
<feature type="transmembrane region" description="Helical" evidence="13">
    <location>
        <begin position="12"/>
        <end position="35"/>
    </location>
</feature>
<dbReference type="SUPFAM" id="SSF81342">
    <property type="entry name" value="Transmembrane di-heme cytochromes"/>
    <property type="match status" value="1"/>
</dbReference>
<evidence type="ECO:0000256" key="7">
    <source>
        <dbReference type="ARBA" id="ARBA00022723"/>
    </source>
</evidence>
<gene>
    <name evidence="15" type="ORF">ACFOEB_03575</name>
</gene>
<evidence type="ECO:0000256" key="3">
    <source>
        <dbReference type="ARBA" id="ARBA00022448"/>
    </source>
</evidence>
<organism evidence="15 16">
    <name type="scientific">Gilvimarinus japonicus</name>
    <dbReference type="NCBI Taxonomy" id="1796469"/>
    <lineage>
        <taxon>Bacteria</taxon>
        <taxon>Pseudomonadati</taxon>
        <taxon>Pseudomonadota</taxon>
        <taxon>Gammaproteobacteria</taxon>
        <taxon>Cellvibrionales</taxon>
        <taxon>Cellvibrionaceae</taxon>
        <taxon>Gilvimarinus</taxon>
    </lineage>
</organism>
<comment type="caution">
    <text evidence="15">The sequence shown here is derived from an EMBL/GenBank/DDBJ whole genome shotgun (WGS) entry which is preliminary data.</text>
</comment>
<evidence type="ECO:0000313" key="15">
    <source>
        <dbReference type="EMBL" id="MFC3154270.1"/>
    </source>
</evidence>
<dbReference type="PANTHER" id="PTHR30529">
    <property type="entry name" value="CYTOCHROME B561"/>
    <property type="match status" value="1"/>
</dbReference>
<keyword evidence="8" id="KW-0249">Electron transport</keyword>
<keyword evidence="11 13" id="KW-0472">Membrane</keyword>
<dbReference type="EMBL" id="JBHRTL010000004">
    <property type="protein sequence ID" value="MFC3154270.1"/>
    <property type="molecule type" value="Genomic_DNA"/>
</dbReference>
<dbReference type="Pfam" id="PF01292">
    <property type="entry name" value="Ni_hydr_CYTB"/>
    <property type="match status" value="1"/>
</dbReference>
<feature type="domain" description="Cytochrome b561 bacterial/Ni-hydrogenase" evidence="14">
    <location>
        <begin position="9"/>
        <end position="179"/>
    </location>
</feature>
<protein>
    <submittedName>
        <fullName evidence="15">Cytochrome b</fullName>
    </submittedName>
</protein>
<evidence type="ECO:0000313" key="16">
    <source>
        <dbReference type="Proteomes" id="UP001595548"/>
    </source>
</evidence>
<comment type="subcellular location">
    <subcellularLocation>
        <location evidence="2">Cell membrane</location>
        <topology evidence="2">Multi-pass membrane protein</topology>
    </subcellularLocation>
</comment>
<feature type="transmembrane region" description="Helical" evidence="13">
    <location>
        <begin position="91"/>
        <end position="110"/>
    </location>
</feature>
<evidence type="ECO:0000256" key="5">
    <source>
        <dbReference type="ARBA" id="ARBA00022617"/>
    </source>
</evidence>
<keyword evidence="9 13" id="KW-1133">Transmembrane helix</keyword>
<evidence type="ECO:0000256" key="12">
    <source>
        <dbReference type="ARBA" id="ARBA00037975"/>
    </source>
</evidence>
<dbReference type="RefSeq" id="WP_382414440.1">
    <property type="nucleotide sequence ID" value="NZ_AP031500.1"/>
</dbReference>
<dbReference type="InterPro" id="IPR016174">
    <property type="entry name" value="Di-haem_cyt_TM"/>
</dbReference>
<feature type="transmembrane region" description="Helical" evidence="13">
    <location>
        <begin position="146"/>
        <end position="169"/>
    </location>
</feature>
<dbReference type="PANTHER" id="PTHR30529:SF1">
    <property type="entry name" value="CYTOCHROME B561 HOMOLOG 2"/>
    <property type="match status" value="1"/>
</dbReference>
<keyword evidence="6 13" id="KW-0812">Transmembrane</keyword>
<comment type="cofactor">
    <cofactor evidence="1">
        <name>heme b</name>
        <dbReference type="ChEBI" id="CHEBI:60344"/>
    </cofactor>
</comment>
<evidence type="ECO:0000259" key="14">
    <source>
        <dbReference type="Pfam" id="PF01292"/>
    </source>
</evidence>
<name>A0ABV7HP16_9GAMM</name>